<organism evidence="1 2">
    <name type="scientific">Eumeta variegata</name>
    <name type="common">Bagworm moth</name>
    <name type="synonym">Eumeta japonica</name>
    <dbReference type="NCBI Taxonomy" id="151549"/>
    <lineage>
        <taxon>Eukaryota</taxon>
        <taxon>Metazoa</taxon>
        <taxon>Ecdysozoa</taxon>
        <taxon>Arthropoda</taxon>
        <taxon>Hexapoda</taxon>
        <taxon>Insecta</taxon>
        <taxon>Pterygota</taxon>
        <taxon>Neoptera</taxon>
        <taxon>Endopterygota</taxon>
        <taxon>Lepidoptera</taxon>
        <taxon>Glossata</taxon>
        <taxon>Ditrysia</taxon>
        <taxon>Tineoidea</taxon>
        <taxon>Psychidae</taxon>
        <taxon>Oiketicinae</taxon>
        <taxon>Eumeta</taxon>
    </lineage>
</organism>
<protein>
    <submittedName>
        <fullName evidence="1">Uncharacterized protein</fullName>
    </submittedName>
</protein>
<dbReference type="EMBL" id="BGZK01004549">
    <property type="protein sequence ID" value="GBP09613.1"/>
    <property type="molecule type" value="Genomic_DNA"/>
</dbReference>
<evidence type="ECO:0000313" key="1">
    <source>
        <dbReference type="EMBL" id="GBP09613.1"/>
    </source>
</evidence>
<keyword evidence="2" id="KW-1185">Reference proteome</keyword>
<dbReference type="Proteomes" id="UP000299102">
    <property type="component" value="Unassembled WGS sequence"/>
</dbReference>
<sequence length="115" mass="13301">MDFFDFNNSRDNYQSRRLFLQRNFTISSSVRMFVPPGAAFQETSPYRTLPEIRNIQIPQSGKYICVTESHIHTFEVIVQYRPVVLYRSPLVVRSKKGDPVELVVDYDAKPAAVVT</sequence>
<accession>A0A4C1T518</accession>
<evidence type="ECO:0000313" key="2">
    <source>
        <dbReference type="Proteomes" id="UP000299102"/>
    </source>
</evidence>
<comment type="caution">
    <text evidence="1">The sequence shown here is derived from an EMBL/GenBank/DDBJ whole genome shotgun (WGS) entry which is preliminary data.</text>
</comment>
<reference evidence="1 2" key="1">
    <citation type="journal article" date="2019" name="Commun. Biol.">
        <title>The bagworm genome reveals a unique fibroin gene that provides high tensile strength.</title>
        <authorList>
            <person name="Kono N."/>
            <person name="Nakamura H."/>
            <person name="Ohtoshi R."/>
            <person name="Tomita M."/>
            <person name="Numata K."/>
            <person name="Arakawa K."/>
        </authorList>
    </citation>
    <scope>NUCLEOTIDE SEQUENCE [LARGE SCALE GENOMIC DNA]</scope>
</reference>
<name>A0A4C1T518_EUMVA</name>
<gene>
    <name evidence="1" type="ORF">EVAR_91806_1</name>
</gene>
<proteinExistence type="predicted"/>
<dbReference type="AlphaFoldDB" id="A0A4C1T518"/>